<dbReference type="Proteomes" id="UP000646749">
    <property type="component" value="Unassembled WGS sequence"/>
</dbReference>
<name>A0ABQ4DSS8_9ACTN</name>
<reference evidence="2 3" key="1">
    <citation type="submission" date="2021-01" db="EMBL/GenBank/DDBJ databases">
        <title>Whole genome shotgun sequence of Plantactinospora endophytica NBRC 110450.</title>
        <authorList>
            <person name="Komaki H."/>
            <person name="Tamura T."/>
        </authorList>
    </citation>
    <scope>NUCLEOTIDE SEQUENCE [LARGE SCALE GENOMIC DNA]</scope>
    <source>
        <strain evidence="2 3">NBRC 110450</strain>
    </source>
</reference>
<protein>
    <submittedName>
        <fullName evidence="2">Uncharacterized protein</fullName>
    </submittedName>
</protein>
<accession>A0ABQ4DSS8</accession>
<gene>
    <name evidence="2" type="ORF">Pen02_04260</name>
</gene>
<keyword evidence="1" id="KW-0812">Transmembrane</keyword>
<proteinExistence type="predicted"/>
<evidence type="ECO:0000256" key="1">
    <source>
        <dbReference type="SAM" id="Phobius"/>
    </source>
</evidence>
<keyword evidence="1" id="KW-0472">Membrane</keyword>
<organism evidence="2 3">
    <name type="scientific">Plantactinospora endophytica</name>
    <dbReference type="NCBI Taxonomy" id="673535"/>
    <lineage>
        <taxon>Bacteria</taxon>
        <taxon>Bacillati</taxon>
        <taxon>Actinomycetota</taxon>
        <taxon>Actinomycetes</taxon>
        <taxon>Micromonosporales</taxon>
        <taxon>Micromonosporaceae</taxon>
        <taxon>Plantactinospora</taxon>
    </lineage>
</organism>
<feature type="transmembrane region" description="Helical" evidence="1">
    <location>
        <begin position="37"/>
        <end position="58"/>
    </location>
</feature>
<evidence type="ECO:0000313" key="2">
    <source>
        <dbReference type="EMBL" id="GIG85490.1"/>
    </source>
</evidence>
<sequence length="75" mass="7883">MASMIRQRVLAVLLLVIGFLALALSQAFPVLDDLPTLAKSAIAVAGAASTLTGVWLWFRKTPEGSSPQTTGDDGR</sequence>
<keyword evidence="3" id="KW-1185">Reference proteome</keyword>
<dbReference type="EMBL" id="BONW01000001">
    <property type="protein sequence ID" value="GIG85490.1"/>
    <property type="molecule type" value="Genomic_DNA"/>
</dbReference>
<keyword evidence="1" id="KW-1133">Transmembrane helix</keyword>
<comment type="caution">
    <text evidence="2">The sequence shown here is derived from an EMBL/GenBank/DDBJ whole genome shotgun (WGS) entry which is preliminary data.</text>
</comment>
<evidence type="ECO:0000313" key="3">
    <source>
        <dbReference type="Proteomes" id="UP000646749"/>
    </source>
</evidence>